<feature type="compositionally biased region" description="Low complexity" evidence="1">
    <location>
        <begin position="323"/>
        <end position="333"/>
    </location>
</feature>
<feature type="compositionally biased region" description="Gly residues" evidence="1">
    <location>
        <begin position="334"/>
        <end position="347"/>
    </location>
</feature>
<keyword evidence="5" id="KW-1185">Reference proteome</keyword>
<evidence type="ECO:0000313" key="4">
    <source>
        <dbReference type="EMBL" id="KAK5948237.1"/>
    </source>
</evidence>
<reference evidence="4 5" key="1">
    <citation type="submission" date="2022-12" db="EMBL/GenBank/DDBJ databases">
        <title>Genomic features and morphological characterization of a novel Knufia sp. strain isolated from spacecraft assembly facility.</title>
        <authorList>
            <person name="Teixeira M."/>
            <person name="Chander A.M."/>
            <person name="Stajich J.E."/>
            <person name="Venkateswaran K."/>
        </authorList>
    </citation>
    <scope>NUCLEOTIDE SEQUENCE [LARGE SCALE GENOMIC DNA]</scope>
    <source>
        <strain evidence="4 5">FJI-L2-BK-P2</strain>
    </source>
</reference>
<feature type="compositionally biased region" description="Low complexity" evidence="1">
    <location>
        <begin position="387"/>
        <end position="406"/>
    </location>
</feature>
<dbReference type="EMBL" id="JAKLMC020000051">
    <property type="protein sequence ID" value="KAK5948237.1"/>
    <property type="molecule type" value="Genomic_DNA"/>
</dbReference>
<dbReference type="InterPro" id="IPR054293">
    <property type="entry name" value="DUF7029"/>
</dbReference>
<sequence length="1254" mass="129062">MSILAYSALALSTFSLVQGSTAYSSAYGSAPSVIEIWEPDVTVTEHFTTTVRKTCPDCQTAIGNAFYDVSPSQTKSSVTPLWSQPSGPSPTTTLVPIPHWHQAASDPQVLVPDQKVQMYYAPQGAGDSQTPHQFQWINTTLSAPSVPLDQSSLLNYAWSADTNTLSVTFSSKEAFDTARSKWAISNFLVAYAEGCGDYQKGDNCYIQIQSMSFSSSTYSCQVSGKALTLKQCLVSMDASWGKYSPVGNSSQPAYKGDFSAAAMSVWSSVFSKYVSSSSSGSGPRPTGWAYTPAGAAAGGRGNGGAGSWSNWAYGSNVVTSSASITSATPTSGSPGSGHQGNGDGFNGSGSDSSSNGPGSNPSEGSNNGSSSHGSSSFRTTTASPQDTVTTTGPIQTSTTTISGSQSYDNGTGQYPYGNGTSTGLPYGATGTSATITTPPMTSTTTDALSSVVSSLSSIFSSMAASNNSTGSFNGTAPISNSTSGFFNGTAPSSDSTSGFNTTLPLVNSTIPSSNSTSGLNATLPLNSTIPSNSTTGLNNTSPFAASNCTRGTDPIFGLPTTCIGPAFDLDLDSIDGFLTLNRTEFAAIVALFPDLITRSVLSNTKRGIELSKRCDWYDVACFAEEAWDGATSVIESVGSVIVSEATSAASAIEAAATELAKDIVEAAEAVGQEISEASAAVIAELEKGLSELLSFDTSTSIPVNVRPGSDALQESPWGDQVLLGSFGKELGGDKKESKSEGDTKSEPEGSTESKTEASFGLNVYCVDCAITGTVELEGALTVGPSGISKLMVGSKANLDFGLGVGIEIEAEVSHTFGLTIFQQGIPEFCSGSTLCIGPYVKLAAELTFKAEANGYLMAGGHWTITDATAQLWAYGGTTNANNWTPVFTPKYNAGGELKLSVEYGMPLSIGCGITILDGTFAKNAELSITPSIEASATAAINVTSDGTEAGTEVDTTTQDGECDGIGLSLDWNVKLGYNLLDLMEGDLWELGEQNIAEACVAWDSFKANGTSSANPDSTIGFGSGSGNITSAYSNISLIDTADSSPLLICGNGNVYKVDAGYIGTDNASGCTTSWLAYSGLSANATTATSNSSSVVADISRRLPVIYPDVLSKTGVSRFRLVNAQTIPAKSEYVAFDYYATTGWLGVDRKGKKYQAIQCKNLNATTAGIGAGMNEVFMVSSSAASKGLGVLGADQVVYSVSNGYVRECKAMTLAIASVTPAVAPVMAKAAEDAIDAVNSVISGIAAAATALGIAR</sequence>
<evidence type="ECO:0000313" key="5">
    <source>
        <dbReference type="Proteomes" id="UP001316803"/>
    </source>
</evidence>
<dbReference type="Pfam" id="PF22974">
    <property type="entry name" value="DUF7029"/>
    <property type="match status" value="1"/>
</dbReference>
<feature type="region of interest" description="Disordered" evidence="1">
    <location>
        <begin position="323"/>
        <end position="418"/>
    </location>
</feature>
<gene>
    <name evidence="4" type="ORF">OHC33_010785</name>
</gene>
<feature type="compositionally biased region" description="Polar residues" evidence="1">
    <location>
        <begin position="407"/>
        <end position="418"/>
    </location>
</feature>
<keyword evidence="2" id="KW-0732">Signal</keyword>
<feature type="domain" description="DUF7029" evidence="3">
    <location>
        <begin position="142"/>
        <end position="236"/>
    </location>
</feature>
<dbReference type="Proteomes" id="UP001316803">
    <property type="component" value="Unassembled WGS sequence"/>
</dbReference>
<evidence type="ECO:0000256" key="2">
    <source>
        <dbReference type="SAM" id="SignalP"/>
    </source>
</evidence>
<feature type="region of interest" description="Disordered" evidence="1">
    <location>
        <begin position="728"/>
        <end position="754"/>
    </location>
</feature>
<feature type="chain" id="PRO_5042868255" description="DUF7029 domain-containing protein" evidence="2">
    <location>
        <begin position="20"/>
        <end position="1254"/>
    </location>
</feature>
<feature type="signal peptide" evidence="2">
    <location>
        <begin position="1"/>
        <end position="19"/>
    </location>
</feature>
<feature type="compositionally biased region" description="Basic and acidic residues" evidence="1">
    <location>
        <begin position="730"/>
        <end position="754"/>
    </location>
</feature>
<comment type="caution">
    <text evidence="4">The sequence shown here is derived from an EMBL/GenBank/DDBJ whole genome shotgun (WGS) entry which is preliminary data.</text>
</comment>
<protein>
    <recommendedName>
        <fullName evidence="3">DUF7029 domain-containing protein</fullName>
    </recommendedName>
</protein>
<evidence type="ECO:0000256" key="1">
    <source>
        <dbReference type="SAM" id="MobiDB-lite"/>
    </source>
</evidence>
<organism evidence="4 5">
    <name type="scientific">Knufia fluminis</name>
    <dbReference type="NCBI Taxonomy" id="191047"/>
    <lineage>
        <taxon>Eukaryota</taxon>
        <taxon>Fungi</taxon>
        <taxon>Dikarya</taxon>
        <taxon>Ascomycota</taxon>
        <taxon>Pezizomycotina</taxon>
        <taxon>Eurotiomycetes</taxon>
        <taxon>Chaetothyriomycetidae</taxon>
        <taxon>Chaetothyriales</taxon>
        <taxon>Trichomeriaceae</taxon>
        <taxon>Knufia</taxon>
    </lineage>
</organism>
<evidence type="ECO:0000259" key="3">
    <source>
        <dbReference type="Pfam" id="PF22974"/>
    </source>
</evidence>
<feature type="compositionally biased region" description="Low complexity" evidence="1">
    <location>
        <begin position="348"/>
        <end position="377"/>
    </location>
</feature>
<dbReference type="AlphaFoldDB" id="A0AAN8EDW7"/>
<accession>A0AAN8EDW7</accession>
<proteinExistence type="predicted"/>
<name>A0AAN8EDW7_9EURO</name>